<dbReference type="PROSITE" id="PS50188">
    <property type="entry name" value="B302_SPRY"/>
    <property type="match status" value="1"/>
</dbReference>
<comment type="caution">
    <text evidence="4">The sequence shown here is derived from an EMBL/GenBank/DDBJ whole genome shotgun (WGS) entry which is preliminary data.</text>
</comment>
<protein>
    <submittedName>
        <fullName evidence="4">Uncharacterized protein</fullName>
    </submittedName>
</protein>
<dbReference type="InterPro" id="IPR050618">
    <property type="entry name" value="Ubq-SigPath_Reg"/>
</dbReference>
<feature type="region of interest" description="Disordered" evidence="1">
    <location>
        <begin position="1"/>
        <end position="43"/>
    </location>
</feature>
<evidence type="ECO:0000313" key="4">
    <source>
        <dbReference type="EMBL" id="KAJ2672176.1"/>
    </source>
</evidence>
<feature type="region of interest" description="Disordered" evidence="1">
    <location>
        <begin position="57"/>
        <end position="180"/>
    </location>
</feature>
<proteinExistence type="predicted"/>
<name>A0A9W8KUW0_9FUNG</name>
<dbReference type="Gene3D" id="2.60.120.920">
    <property type="match status" value="1"/>
</dbReference>
<dbReference type="Pfam" id="PF00622">
    <property type="entry name" value="SPRY"/>
    <property type="match status" value="1"/>
</dbReference>
<dbReference type="InterPro" id="IPR043136">
    <property type="entry name" value="B30.2/SPRY_sf"/>
</dbReference>
<sequence>MDNQRPRIGTGSTWINLRRGSQNRRDARHEDEEDYSSATDDARRSIQSSYAELMRVYGRLGSRPPPHNMAVFGSQGLDDALDENSSNNEDEDNFVGGYHGQRDDDDEDGDGDEHASTDHSADSSDSDNNSEDDDDDDDSEDGSEDDHDHSQRYGRQTDISDEDMVDSHSSNESDGQGDNEMYVEYDDNYEYIVNAGGIGASFEDLPSLLANASRHTHTHELPKQSRRRANRSKSQFIPAYLENTAYGILHRRSAHSNGQYASRGAGVNGASAGNALAIPGGGADKSEPSMPGISPDIFFKALVEDTWPHYCTPAPAMPESLASLQLSGYGLGLPEQASQIHSSAESRGIQALARGQRLQRAQQGTAPNNIPGRPYPSVSLASAASTRSRVRVKKSEVLRLPLEWSTSREKRNMSVGSDHVSIRYTGPGLQDQDAAMILTDVCIPARAGVYYFEMLIKSRGQSGYIGIGLSLAGLPSNRLPGWDVGSWGYHGDDGHIFGGDGRGTSYGPRFTTGDTVGCGIDFMRQQLFFTRNGFFLGYAFGKIDTSKDLYPCVGMRTPGEHASANFGRQPFVYDISNYVETVHEDALNMVSSASLEPLLPVESSKSGKSSQSEQTELLQTPGLLKLRNERQDVALNSGAIGWSDATLGLVLSYLIQSELYAAARALIKNAIGLCSASDELDSKKDNTQLTAVLEKLHKLDSQRNARKQICKYITEGEIDHALGLLQISYPRVLEDESLVFQLRCRQFIELVRAANGCHIVDCVPSDSSQLSSPSLYAARENGGISNSSGGAQNDMMDVDDTKSPSVLSLAAITNAPNMPQRHARFGQLGSLRNMKPEQLVRVMLEYGRQLQADYGSSPNPIIREGLVHTFSLLAYADPAQSPIAALLDPGACEPLAHLVEMAIAASEKAPRTTSLESIAQQTGAVLNELSARRNGAASLISLESDFLQVSDAKSINADDASTPARAAASASTAAPDAAE</sequence>
<dbReference type="SMART" id="SM00449">
    <property type="entry name" value="SPRY"/>
    <property type="match status" value="1"/>
</dbReference>
<feature type="region of interest" description="Disordered" evidence="1">
    <location>
        <begin position="956"/>
        <end position="979"/>
    </location>
</feature>
<feature type="compositionally biased region" description="Low complexity" evidence="1">
    <location>
        <begin position="355"/>
        <end position="364"/>
    </location>
</feature>
<dbReference type="OrthoDB" id="25503at2759"/>
<dbReference type="InterPro" id="IPR024964">
    <property type="entry name" value="CTLH/CRA"/>
</dbReference>
<dbReference type="EMBL" id="JANBTW010000087">
    <property type="protein sequence ID" value="KAJ2672176.1"/>
    <property type="molecule type" value="Genomic_DNA"/>
</dbReference>
<dbReference type="Pfam" id="PF10607">
    <property type="entry name" value="CTLH"/>
    <property type="match status" value="1"/>
</dbReference>
<dbReference type="InterPro" id="IPR013320">
    <property type="entry name" value="ConA-like_dom_sf"/>
</dbReference>
<feature type="compositionally biased region" description="Basic and acidic residues" evidence="1">
    <location>
        <begin position="112"/>
        <end position="122"/>
    </location>
</feature>
<accession>A0A9W8KUW0</accession>
<dbReference type="Proteomes" id="UP001151518">
    <property type="component" value="Unassembled WGS sequence"/>
</dbReference>
<evidence type="ECO:0000256" key="1">
    <source>
        <dbReference type="SAM" id="MobiDB-lite"/>
    </source>
</evidence>
<dbReference type="InterPro" id="IPR013144">
    <property type="entry name" value="CRA_dom"/>
</dbReference>
<dbReference type="InterPro" id="IPR001870">
    <property type="entry name" value="B30.2/SPRY"/>
</dbReference>
<dbReference type="InterPro" id="IPR006595">
    <property type="entry name" value="CTLH_C"/>
</dbReference>
<reference evidence="4" key="1">
    <citation type="submission" date="2022-07" db="EMBL/GenBank/DDBJ databases">
        <title>Phylogenomic reconstructions and comparative analyses of Kickxellomycotina fungi.</title>
        <authorList>
            <person name="Reynolds N.K."/>
            <person name="Stajich J.E."/>
            <person name="Barry K."/>
            <person name="Grigoriev I.V."/>
            <person name="Crous P."/>
            <person name="Smith M.E."/>
        </authorList>
    </citation>
    <scope>NUCLEOTIDE SEQUENCE</scope>
    <source>
        <strain evidence="4">NRRL 3115</strain>
    </source>
</reference>
<dbReference type="AlphaFoldDB" id="A0A9W8KUW0"/>
<dbReference type="PANTHER" id="PTHR12864">
    <property type="entry name" value="RAN BINDING PROTEIN 9-RELATED"/>
    <property type="match status" value="1"/>
</dbReference>
<feature type="domain" description="B30.2/SPRY" evidence="2">
    <location>
        <begin position="382"/>
        <end position="571"/>
    </location>
</feature>
<dbReference type="CDD" id="cd12909">
    <property type="entry name" value="SPRY_RanBP9_10"/>
    <property type="match status" value="1"/>
</dbReference>
<evidence type="ECO:0000259" key="2">
    <source>
        <dbReference type="PROSITE" id="PS50188"/>
    </source>
</evidence>
<dbReference type="InterPro" id="IPR035782">
    <property type="entry name" value="SPRY_RanBP9/10"/>
</dbReference>
<dbReference type="PROSITE" id="PS50897">
    <property type="entry name" value="CTLH"/>
    <property type="match status" value="1"/>
</dbReference>
<feature type="region of interest" description="Disordered" evidence="1">
    <location>
        <begin position="355"/>
        <end position="377"/>
    </location>
</feature>
<feature type="compositionally biased region" description="Acidic residues" evidence="1">
    <location>
        <begin position="124"/>
        <end position="145"/>
    </location>
</feature>
<evidence type="ECO:0000313" key="5">
    <source>
        <dbReference type="Proteomes" id="UP001151518"/>
    </source>
</evidence>
<dbReference type="SUPFAM" id="SSF49899">
    <property type="entry name" value="Concanavalin A-like lectins/glucanases"/>
    <property type="match status" value="1"/>
</dbReference>
<evidence type="ECO:0000259" key="3">
    <source>
        <dbReference type="PROSITE" id="PS50897"/>
    </source>
</evidence>
<dbReference type="SMART" id="SM00668">
    <property type="entry name" value="CTLH"/>
    <property type="match status" value="1"/>
</dbReference>
<feature type="compositionally biased region" description="Low complexity" evidence="1">
    <location>
        <begin position="957"/>
        <end position="979"/>
    </location>
</feature>
<organism evidence="4 5">
    <name type="scientific">Coemansia spiralis</name>
    <dbReference type="NCBI Taxonomy" id="417178"/>
    <lineage>
        <taxon>Eukaryota</taxon>
        <taxon>Fungi</taxon>
        <taxon>Fungi incertae sedis</taxon>
        <taxon>Zoopagomycota</taxon>
        <taxon>Kickxellomycotina</taxon>
        <taxon>Kickxellomycetes</taxon>
        <taxon>Kickxellales</taxon>
        <taxon>Kickxellaceae</taxon>
        <taxon>Coemansia</taxon>
    </lineage>
</organism>
<dbReference type="InterPro" id="IPR003877">
    <property type="entry name" value="SPRY_dom"/>
</dbReference>
<feature type="domain" description="CTLH" evidence="3">
    <location>
        <begin position="702"/>
        <end position="758"/>
    </location>
</feature>
<gene>
    <name evidence="4" type="ORF">GGI25_005208</name>
</gene>
<dbReference type="SMART" id="SM00757">
    <property type="entry name" value="CRA"/>
    <property type="match status" value="1"/>
</dbReference>